<evidence type="ECO:0000313" key="3">
    <source>
        <dbReference type="EMBL" id="MCU6790504.1"/>
    </source>
</evidence>
<dbReference type="Pfam" id="PF12368">
    <property type="entry name" value="Rhodanese_C"/>
    <property type="match status" value="1"/>
</dbReference>
<dbReference type="Gene3D" id="3.40.250.10">
    <property type="entry name" value="Rhodanese-like domain"/>
    <property type="match status" value="1"/>
</dbReference>
<keyword evidence="4" id="KW-1185">Reference proteome</keyword>
<gene>
    <name evidence="1" type="primary">trhO</name>
    <name evidence="3" type="ORF">OB236_00050</name>
</gene>
<keyword evidence="1" id="KW-0560">Oxidoreductase</keyword>
<dbReference type="Proteomes" id="UP001652445">
    <property type="component" value="Unassembled WGS sequence"/>
</dbReference>
<dbReference type="EMBL" id="JAOQIO010000001">
    <property type="protein sequence ID" value="MCU6790504.1"/>
    <property type="molecule type" value="Genomic_DNA"/>
</dbReference>
<dbReference type="Gene3D" id="3.30.70.100">
    <property type="match status" value="1"/>
</dbReference>
<evidence type="ECO:0000256" key="1">
    <source>
        <dbReference type="HAMAP-Rule" id="MF_00469"/>
    </source>
</evidence>
<keyword evidence="1" id="KW-0819">tRNA processing</keyword>
<dbReference type="CDD" id="cd01518">
    <property type="entry name" value="RHOD_YceA"/>
    <property type="match status" value="1"/>
</dbReference>
<comment type="similarity">
    <text evidence="1">Belongs to the TrhO family.</text>
</comment>
<dbReference type="NCBIfam" id="NF001135">
    <property type="entry name" value="PRK00142.1-3"/>
    <property type="match status" value="1"/>
</dbReference>
<dbReference type="InterPro" id="IPR020936">
    <property type="entry name" value="TrhO"/>
</dbReference>
<evidence type="ECO:0000313" key="4">
    <source>
        <dbReference type="Proteomes" id="UP001652445"/>
    </source>
</evidence>
<dbReference type="InterPro" id="IPR040503">
    <property type="entry name" value="TRHO_N"/>
</dbReference>
<comment type="caution">
    <text evidence="3">The sequence shown here is derived from an EMBL/GenBank/DDBJ whole genome shotgun (WGS) entry which is preliminary data.</text>
</comment>
<proteinExistence type="inferred from homology"/>
<dbReference type="Pfam" id="PF00581">
    <property type="entry name" value="Rhodanese"/>
    <property type="match status" value="1"/>
</dbReference>
<name>A0ABT2U7B9_9BACL</name>
<comment type="catalytic activity">
    <reaction evidence="1">
        <text>uridine(34) in tRNA + AH2 + O2 = 5-hydroxyuridine(34) in tRNA + A + H2O</text>
        <dbReference type="Rhea" id="RHEA:64224"/>
        <dbReference type="Rhea" id="RHEA-COMP:11727"/>
        <dbReference type="Rhea" id="RHEA-COMP:13381"/>
        <dbReference type="ChEBI" id="CHEBI:13193"/>
        <dbReference type="ChEBI" id="CHEBI:15377"/>
        <dbReference type="ChEBI" id="CHEBI:15379"/>
        <dbReference type="ChEBI" id="CHEBI:17499"/>
        <dbReference type="ChEBI" id="CHEBI:65315"/>
        <dbReference type="ChEBI" id="CHEBI:136877"/>
    </reaction>
</comment>
<evidence type="ECO:0000259" key="2">
    <source>
        <dbReference type="PROSITE" id="PS50206"/>
    </source>
</evidence>
<dbReference type="PANTHER" id="PTHR43268:SF3">
    <property type="entry name" value="RHODANESE-LIKE DOMAIN-CONTAINING PROTEIN 7-RELATED"/>
    <property type="match status" value="1"/>
</dbReference>
<protein>
    <recommendedName>
        <fullName evidence="1">tRNA uridine(34) hydroxylase</fullName>
        <ecNumber evidence="1">1.14.-.-</ecNumber>
    </recommendedName>
    <alternativeName>
        <fullName evidence="1">tRNA hydroxylation protein O</fullName>
    </alternativeName>
</protein>
<dbReference type="InterPro" id="IPR022111">
    <property type="entry name" value="Rhodanese_C"/>
</dbReference>
<dbReference type="RefSeq" id="WP_262681993.1">
    <property type="nucleotide sequence ID" value="NZ_JAOQIO010000001.1"/>
</dbReference>
<dbReference type="NCBIfam" id="NF001134">
    <property type="entry name" value="PRK00142.1-2"/>
    <property type="match status" value="1"/>
</dbReference>
<dbReference type="SMART" id="SM00450">
    <property type="entry name" value="RHOD"/>
    <property type="match status" value="1"/>
</dbReference>
<reference evidence="3 4" key="1">
    <citation type="submission" date="2022-09" db="EMBL/GenBank/DDBJ databases">
        <authorList>
            <person name="Han X.L."/>
            <person name="Wang Q."/>
            <person name="Lu T."/>
        </authorList>
    </citation>
    <scope>NUCLEOTIDE SEQUENCE [LARGE SCALE GENOMIC DNA]</scope>
    <source>
        <strain evidence="3 4">WQ 127069</strain>
    </source>
</reference>
<dbReference type="SUPFAM" id="SSF52821">
    <property type="entry name" value="Rhodanese/Cell cycle control phosphatase"/>
    <property type="match status" value="1"/>
</dbReference>
<dbReference type="EC" id="1.14.-.-" evidence="1"/>
<feature type="domain" description="Rhodanese" evidence="2">
    <location>
        <begin position="127"/>
        <end position="221"/>
    </location>
</feature>
<dbReference type="Pfam" id="PF17773">
    <property type="entry name" value="UPF0176_N"/>
    <property type="match status" value="1"/>
</dbReference>
<dbReference type="HAMAP" id="MF_00469">
    <property type="entry name" value="TrhO"/>
    <property type="match status" value="1"/>
</dbReference>
<organism evidence="3 4">
    <name type="scientific">Paenibacillus baimaensis</name>
    <dbReference type="NCBI Taxonomy" id="2982185"/>
    <lineage>
        <taxon>Bacteria</taxon>
        <taxon>Bacillati</taxon>
        <taxon>Bacillota</taxon>
        <taxon>Bacilli</taxon>
        <taxon>Bacillales</taxon>
        <taxon>Paenibacillaceae</taxon>
        <taxon>Paenibacillus</taxon>
    </lineage>
</organism>
<sequence>MTDINSFRILLYYKFVQIPEPELFAAEHLAYCKSMELKGRIIVAEEGINGTVSGTIEQTEQYMKDMHNHPLFSDLVFKIDEASEHAFKKIFVRHKKELVTLRYEDHLDPNVLSGKRLSPKEFHEQLQKEDVIVLDGRNNYEFDLGHFRNAIRPDVESFRDFPQWIRDNLQEAKDKPILTYCTGGIRCEKLTGLLMNEGFNEVYQLDGGIVTYGKDPEVQGKLFDGKCYVFDDRVSVTINQTDEDVIVGVCHHCSKPADTYINCTDDLCHHQHICCDECQELYNGYCTPECESNDKAVTKLG</sequence>
<comment type="function">
    <text evidence="1">Catalyzes oxygen-dependent 5-hydroxyuridine (ho5U) modification at position 34 in tRNAs.</text>
</comment>
<dbReference type="PROSITE" id="PS50206">
    <property type="entry name" value="RHODANESE_3"/>
    <property type="match status" value="1"/>
</dbReference>
<accession>A0ABT2U7B9</accession>
<dbReference type="InterPro" id="IPR001763">
    <property type="entry name" value="Rhodanese-like_dom"/>
</dbReference>
<dbReference type="InterPro" id="IPR036873">
    <property type="entry name" value="Rhodanese-like_dom_sf"/>
</dbReference>
<dbReference type="PANTHER" id="PTHR43268">
    <property type="entry name" value="THIOSULFATE SULFURTRANSFERASE/RHODANESE-LIKE DOMAIN-CONTAINING PROTEIN 2"/>
    <property type="match status" value="1"/>
</dbReference>